<dbReference type="InterPro" id="IPR005119">
    <property type="entry name" value="LysR_subst-bd"/>
</dbReference>
<dbReference type="EMBL" id="CP024996">
    <property type="protein sequence ID" value="AYR23488.1"/>
    <property type="molecule type" value="Genomic_DNA"/>
</dbReference>
<name>A0AAD0U599_9BURK</name>
<dbReference type="PANTHER" id="PTHR30419:SF8">
    <property type="entry name" value="NITROGEN ASSIMILATION TRANSCRIPTIONAL ACTIVATOR-RELATED"/>
    <property type="match status" value="1"/>
</dbReference>
<dbReference type="InterPro" id="IPR000847">
    <property type="entry name" value="LysR_HTH_N"/>
</dbReference>
<dbReference type="SUPFAM" id="SSF46785">
    <property type="entry name" value="Winged helix' DNA-binding domain"/>
    <property type="match status" value="1"/>
</dbReference>
<dbReference type="Gene3D" id="1.10.10.10">
    <property type="entry name" value="Winged helix-like DNA-binding domain superfamily/Winged helix DNA-binding domain"/>
    <property type="match status" value="1"/>
</dbReference>
<dbReference type="AlphaFoldDB" id="A0AAD0U599"/>
<evidence type="ECO:0000256" key="2">
    <source>
        <dbReference type="ARBA" id="ARBA00023015"/>
    </source>
</evidence>
<evidence type="ECO:0000259" key="5">
    <source>
        <dbReference type="PROSITE" id="PS50931"/>
    </source>
</evidence>
<evidence type="ECO:0000313" key="6">
    <source>
        <dbReference type="EMBL" id="AYR23488.1"/>
    </source>
</evidence>
<dbReference type="PANTHER" id="PTHR30419">
    <property type="entry name" value="HTH-TYPE TRANSCRIPTIONAL REGULATOR YBHD"/>
    <property type="match status" value="1"/>
</dbReference>
<feature type="domain" description="HTH lysR-type" evidence="5">
    <location>
        <begin position="17"/>
        <end position="74"/>
    </location>
</feature>
<dbReference type="InterPro" id="IPR050950">
    <property type="entry name" value="HTH-type_LysR_regulators"/>
</dbReference>
<reference evidence="6 7" key="1">
    <citation type="submission" date="2017-11" db="EMBL/GenBank/DDBJ databases">
        <title>Complete genome sequence of Herbaspirillum rubrisubalbicans DSM 11543.</title>
        <authorList>
            <person name="Chen M."/>
            <person name="An Q."/>
        </authorList>
    </citation>
    <scope>NUCLEOTIDE SEQUENCE [LARGE SCALE GENOMIC DNA]</scope>
    <source>
        <strain evidence="6 7">DSM 11543</strain>
    </source>
</reference>
<dbReference type="GO" id="GO:0005829">
    <property type="term" value="C:cytosol"/>
    <property type="evidence" value="ECO:0007669"/>
    <property type="project" value="TreeGrafter"/>
</dbReference>
<dbReference type="GO" id="GO:0003700">
    <property type="term" value="F:DNA-binding transcription factor activity"/>
    <property type="evidence" value="ECO:0007669"/>
    <property type="project" value="InterPro"/>
</dbReference>
<sequence>MKPAPSQQSLNSLLSRLRMKQLQLLIALDDHQSLHKASSALAMTQSAASKSLAELESMLDAQLFERTKSGLIPNQFGHCVIRYARLMATDLGSLCEEMAQLRSGRGGRLAIGAVMGALPELVVPAVEALQRRHPELSIDIVEDTSVQLLGLLDEGHLDLLVARASVSDHPGKYHYQPLSEEPLSVVVSGEHPRPRAKHMGLAALAGYRWVTYPSHMPLHAVLEREMDLAGVPMPGNAISTASTFVTVALLQQSSDLVSILPTAVAELFVKRGMLRILPVKLRSMSQTIGIVTRKGGQLSRAGEMFVRMLNEGASRNSM</sequence>
<keyword evidence="3" id="KW-0238">DNA-binding</keyword>
<accession>A0AAD0U599</accession>
<keyword evidence="4" id="KW-0804">Transcription</keyword>
<gene>
    <name evidence="6" type="ORF">RC54_06440</name>
</gene>
<dbReference type="RefSeq" id="WP_058894659.1">
    <property type="nucleotide sequence ID" value="NZ_CP024996.1"/>
</dbReference>
<organism evidence="6 7">
    <name type="scientific">Herbaspirillum rubrisubalbicans</name>
    <dbReference type="NCBI Taxonomy" id="80842"/>
    <lineage>
        <taxon>Bacteria</taxon>
        <taxon>Pseudomonadati</taxon>
        <taxon>Pseudomonadota</taxon>
        <taxon>Betaproteobacteria</taxon>
        <taxon>Burkholderiales</taxon>
        <taxon>Oxalobacteraceae</taxon>
        <taxon>Herbaspirillum</taxon>
    </lineage>
</organism>
<protein>
    <submittedName>
        <fullName evidence="6">LysR family transcriptional regulator</fullName>
    </submittedName>
</protein>
<evidence type="ECO:0000256" key="4">
    <source>
        <dbReference type="ARBA" id="ARBA00023163"/>
    </source>
</evidence>
<evidence type="ECO:0000256" key="1">
    <source>
        <dbReference type="ARBA" id="ARBA00009437"/>
    </source>
</evidence>
<dbReference type="Proteomes" id="UP000269199">
    <property type="component" value="Chromosome"/>
</dbReference>
<dbReference type="GO" id="GO:0003677">
    <property type="term" value="F:DNA binding"/>
    <property type="evidence" value="ECO:0007669"/>
    <property type="project" value="UniProtKB-KW"/>
</dbReference>
<dbReference type="PROSITE" id="PS50931">
    <property type="entry name" value="HTH_LYSR"/>
    <property type="match status" value="1"/>
</dbReference>
<dbReference type="SUPFAM" id="SSF53850">
    <property type="entry name" value="Periplasmic binding protein-like II"/>
    <property type="match status" value="1"/>
</dbReference>
<dbReference type="Gene3D" id="3.40.190.290">
    <property type="match status" value="1"/>
</dbReference>
<dbReference type="InterPro" id="IPR036388">
    <property type="entry name" value="WH-like_DNA-bd_sf"/>
</dbReference>
<evidence type="ECO:0000256" key="3">
    <source>
        <dbReference type="ARBA" id="ARBA00023125"/>
    </source>
</evidence>
<dbReference type="InterPro" id="IPR036390">
    <property type="entry name" value="WH_DNA-bd_sf"/>
</dbReference>
<evidence type="ECO:0000313" key="7">
    <source>
        <dbReference type="Proteomes" id="UP000269199"/>
    </source>
</evidence>
<comment type="similarity">
    <text evidence="1">Belongs to the LysR transcriptional regulatory family.</text>
</comment>
<keyword evidence="2" id="KW-0805">Transcription regulation</keyword>
<dbReference type="Pfam" id="PF03466">
    <property type="entry name" value="LysR_substrate"/>
    <property type="match status" value="1"/>
</dbReference>
<proteinExistence type="inferred from homology"/>
<dbReference type="Pfam" id="PF00126">
    <property type="entry name" value="HTH_1"/>
    <property type="match status" value="1"/>
</dbReference>